<evidence type="ECO:0000313" key="4">
    <source>
        <dbReference type="EMBL" id="KRX04843.1"/>
    </source>
</evidence>
<protein>
    <recommendedName>
        <fullName evidence="3">G-patch domain-containing protein</fullName>
    </recommendedName>
</protein>
<accession>A0A0V0QRF4</accession>
<evidence type="ECO:0000259" key="3">
    <source>
        <dbReference type="PROSITE" id="PS50174"/>
    </source>
</evidence>
<dbReference type="InParanoid" id="A0A0V0QRF4"/>
<dbReference type="SMART" id="SM00443">
    <property type="entry name" value="G_patch"/>
    <property type="match status" value="1"/>
</dbReference>
<dbReference type="Pfam" id="PF01585">
    <property type="entry name" value="G-patch"/>
    <property type="match status" value="1"/>
</dbReference>
<feature type="region of interest" description="Disordered" evidence="2">
    <location>
        <begin position="269"/>
        <end position="300"/>
    </location>
</feature>
<evidence type="ECO:0000256" key="2">
    <source>
        <dbReference type="SAM" id="MobiDB-lite"/>
    </source>
</evidence>
<feature type="compositionally biased region" description="Basic residues" evidence="2">
    <location>
        <begin position="470"/>
        <end position="481"/>
    </location>
</feature>
<organism evidence="4 5">
    <name type="scientific">Pseudocohnilembus persalinus</name>
    <name type="common">Ciliate</name>
    <dbReference type="NCBI Taxonomy" id="266149"/>
    <lineage>
        <taxon>Eukaryota</taxon>
        <taxon>Sar</taxon>
        <taxon>Alveolata</taxon>
        <taxon>Ciliophora</taxon>
        <taxon>Intramacronucleata</taxon>
        <taxon>Oligohymenophorea</taxon>
        <taxon>Scuticociliatia</taxon>
        <taxon>Philasterida</taxon>
        <taxon>Pseudocohnilembidae</taxon>
        <taxon>Pseudocohnilembus</taxon>
    </lineage>
</organism>
<feature type="coiled-coil region" evidence="1">
    <location>
        <begin position="557"/>
        <end position="589"/>
    </location>
</feature>
<dbReference type="EMBL" id="LDAU01000110">
    <property type="protein sequence ID" value="KRX04843.1"/>
    <property type="molecule type" value="Genomic_DNA"/>
</dbReference>
<comment type="caution">
    <text evidence="4">The sequence shown here is derived from an EMBL/GenBank/DDBJ whole genome shotgun (WGS) entry which is preliminary data.</text>
</comment>
<feature type="compositionally biased region" description="Low complexity" evidence="2">
    <location>
        <begin position="283"/>
        <end position="300"/>
    </location>
</feature>
<dbReference type="PROSITE" id="PS50174">
    <property type="entry name" value="G_PATCH"/>
    <property type="match status" value="1"/>
</dbReference>
<sequence length="818" mass="97801">MNNKQKKWDKVNLNSSASLWNYTLSPGWSHEEVNVLKNALNIFGIGKWRQIIDSNCLPGKQIGQIYMQTQRLIGQQSLGDFMGLRVDLQKVYLDNMKKQNVMRKNNSVINTGDNPTKEERQRNIEGNRKKYGLSQEEISKLEIPRYKTKLLYQYTSLEELESKKYTTIQIYNNLHFVKGLVQKKIDRVKYEQEQYNPERKVVITLNKIHKNSEEQNDIENNNHNIKSKANQKSKIKGKKSINIENNDNDNQNRTVFDDLENQVLDYNSNEEQNSSEYYEEGEISSQDCQEQSNSYSQQDYQSERQIQLYEHQYYFQNQNIKLPQIQFQDQNQKYQNYLNNQNIQLDQDNKDNIQNDIQNNNNKGDSYTYIEQQQLLKDAKKIQKDQINQGEINQMGQKEDINMNLDEEQLKQQYGLGYKFIKKQGYKIGQGLGKQENGIMSPVKLKIINSFSKVDENQQESEFQNQQEGKKKKRKKKKQKKQMSDEKRMEKLKYKIYRWISQANLHKIEEEIDQLVENEVENYVNCSSKFTNFVHPQKKNRYIMNDEYSQNQDQNDIENSQINIEQNSCEDEELEEKDNQNELNQINEDWGSQELNQDEVQSQFQKKESQISETLNQQDQLNIKNQQIQVDRDQSSLKDIQQNQYQNEIQNHDKAIKQNYQLNSQNQINPMMYYNQNFNQNPYFAQYQNQSYFIPMFYHHQKFFNHQQQQNIPFYHSQNQQAQQKSDKLEKLNLETILKTQNYKQEQYSYDYKPQQQKQLGQNLNTSQIPSIQTPEKRYEKNSQDIDNLDKQLVDSIFKEIDKIDKKSDNQQNQEQNK</sequence>
<evidence type="ECO:0000313" key="5">
    <source>
        <dbReference type="Proteomes" id="UP000054937"/>
    </source>
</evidence>
<reference evidence="4 5" key="1">
    <citation type="journal article" date="2015" name="Sci. Rep.">
        <title>Genome of the facultative scuticociliatosis pathogen Pseudocohnilembus persalinus provides insight into its virulence through horizontal gene transfer.</title>
        <authorList>
            <person name="Xiong J."/>
            <person name="Wang G."/>
            <person name="Cheng J."/>
            <person name="Tian M."/>
            <person name="Pan X."/>
            <person name="Warren A."/>
            <person name="Jiang C."/>
            <person name="Yuan D."/>
            <person name="Miao W."/>
        </authorList>
    </citation>
    <scope>NUCLEOTIDE SEQUENCE [LARGE SCALE GENOMIC DNA]</scope>
    <source>
        <strain evidence="4">36N120E</strain>
    </source>
</reference>
<dbReference type="PANTHER" id="PTHR41733:SF1">
    <property type="entry name" value="CHROMOSOME UNDETERMINED SCAFFOLD_30, WHOLE GENOME SHOTGUN SEQUENCE"/>
    <property type="match status" value="1"/>
</dbReference>
<dbReference type="OrthoDB" id="608866at2759"/>
<keyword evidence="1" id="KW-0175">Coiled coil</keyword>
<proteinExistence type="predicted"/>
<dbReference type="InterPro" id="IPR000467">
    <property type="entry name" value="G_patch_dom"/>
</dbReference>
<feature type="compositionally biased region" description="Basic residues" evidence="2">
    <location>
        <begin position="225"/>
        <end position="239"/>
    </location>
</feature>
<feature type="domain" description="G-patch" evidence="3">
    <location>
        <begin position="413"/>
        <end position="447"/>
    </location>
</feature>
<dbReference type="Proteomes" id="UP000054937">
    <property type="component" value="Unassembled WGS sequence"/>
</dbReference>
<feature type="region of interest" description="Disordered" evidence="2">
    <location>
        <begin position="214"/>
        <end position="253"/>
    </location>
</feature>
<feature type="compositionally biased region" description="Low complexity" evidence="2">
    <location>
        <begin position="240"/>
        <end position="252"/>
    </location>
</feature>
<dbReference type="PANTHER" id="PTHR41733">
    <property type="entry name" value="UBIQUITIN-ASSOCIATED/TRANSLATION ELONGATION FACTOR EF1B, N-TERMINAL, EUKARYOTE"/>
    <property type="match status" value="1"/>
</dbReference>
<dbReference type="AlphaFoldDB" id="A0A0V0QRF4"/>
<name>A0A0V0QRF4_PSEPJ</name>
<feature type="region of interest" description="Disordered" evidence="2">
    <location>
        <begin position="456"/>
        <end position="487"/>
    </location>
</feature>
<gene>
    <name evidence="4" type="ORF">PPERSA_06477</name>
</gene>
<evidence type="ECO:0000256" key="1">
    <source>
        <dbReference type="SAM" id="Coils"/>
    </source>
</evidence>
<keyword evidence="5" id="KW-1185">Reference proteome</keyword>
<dbReference type="GO" id="GO:0003676">
    <property type="term" value="F:nucleic acid binding"/>
    <property type="evidence" value="ECO:0007669"/>
    <property type="project" value="InterPro"/>
</dbReference>